<name>A0ABT7NRJ6_9SPHI</name>
<comment type="caution">
    <text evidence="2">The sequence shown here is derived from an EMBL/GenBank/DDBJ whole genome shotgun (WGS) entry which is preliminary data.</text>
</comment>
<evidence type="ECO:0000313" key="2">
    <source>
        <dbReference type="EMBL" id="MDM1049804.1"/>
    </source>
</evidence>
<sequence length="75" mass="8247">MKLNKRNGLRMFGLGLGVLSIMSCNNPANDNDRRVDPVNPDTMLDERDTSMRDTVLSDTTGLQDSIIISPANPPM</sequence>
<gene>
    <name evidence="2" type="ORF">HX018_16315</name>
</gene>
<dbReference type="EMBL" id="JACAGK010000058">
    <property type="protein sequence ID" value="MDM1049804.1"/>
    <property type="molecule type" value="Genomic_DNA"/>
</dbReference>
<reference evidence="2" key="2">
    <citation type="journal article" date="2022" name="Sci. Total Environ.">
        <title>Prevalence, transmission, and molecular epidemiology of tet(X)-positive bacteria among humans, animals, and environmental niches in China: An epidemiological, and genomic-based study.</title>
        <authorList>
            <person name="Dong N."/>
            <person name="Zeng Y."/>
            <person name="Cai C."/>
            <person name="Sun C."/>
            <person name="Lu J."/>
            <person name="Liu C."/>
            <person name="Zhou H."/>
            <person name="Sun Q."/>
            <person name="Shu L."/>
            <person name="Wang H."/>
            <person name="Wang Y."/>
            <person name="Wang S."/>
            <person name="Wu C."/>
            <person name="Chan E.W."/>
            <person name="Chen G."/>
            <person name="Shen Z."/>
            <person name="Chen S."/>
            <person name="Zhang R."/>
        </authorList>
    </citation>
    <scope>NUCLEOTIDE SEQUENCE</scope>
    <source>
        <strain evidence="2">R1692</strain>
    </source>
</reference>
<dbReference type="Proteomes" id="UP001170954">
    <property type="component" value="Unassembled WGS sequence"/>
</dbReference>
<accession>A0ABT7NRJ6</accession>
<proteinExistence type="predicted"/>
<evidence type="ECO:0000313" key="3">
    <source>
        <dbReference type="Proteomes" id="UP001170954"/>
    </source>
</evidence>
<organism evidence="2 3">
    <name type="scientific">Sphingobacterium hotanense</name>
    <dbReference type="NCBI Taxonomy" id="649196"/>
    <lineage>
        <taxon>Bacteria</taxon>
        <taxon>Pseudomonadati</taxon>
        <taxon>Bacteroidota</taxon>
        <taxon>Sphingobacteriia</taxon>
        <taxon>Sphingobacteriales</taxon>
        <taxon>Sphingobacteriaceae</taxon>
        <taxon>Sphingobacterium</taxon>
    </lineage>
</organism>
<protein>
    <submittedName>
        <fullName evidence="2">Uncharacterized protein</fullName>
    </submittedName>
</protein>
<feature type="region of interest" description="Disordered" evidence="1">
    <location>
        <begin position="27"/>
        <end position="49"/>
    </location>
</feature>
<dbReference type="RefSeq" id="WP_149526148.1">
    <property type="nucleotide sequence ID" value="NZ_CP030848.1"/>
</dbReference>
<evidence type="ECO:0000256" key="1">
    <source>
        <dbReference type="SAM" id="MobiDB-lite"/>
    </source>
</evidence>
<keyword evidence="3" id="KW-1185">Reference proteome</keyword>
<dbReference type="PROSITE" id="PS51257">
    <property type="entry name" value="PROKAR_LIPOPROTEIN"/>
    <property type="match status" value="1"/>
</dbReference>
<reference evidence="2" key="1">
    <citation type="submission" date="2020-06" db="EMBL/GenBank/DDBJ databases">
        <authorList>
            <person name="Dong N."/>
        </authorList>
    </citation>
    <scope>NUCLEOTIDE SEQUENCE</scope>
    <source>
        <strain evidence="2">R1692</strain>
    </source>
</reference>